<keyword evidence="2" id="KW-0812">Transmembrane</keyword>
<name>A0A165BBM4_EXIGL</name>
<evidence type="ECO:0000256" key="1">
    <source>
        <dbReference type="SAM" id="MobiDB-lite"/>
    </source>
</evidence>
<dbReference type="PANTHER" id="PTHR40465">
    <property type="entry name" value="CHROMOSOME 1, WHOLE GENOME SHOTGUN SEQUENCE"/>
    <property type="match status" value="1"/>
</dbReference>
<organism evidence="4 5">
    <name type="scientific">Exidia glandulosa HHB12029</name>
    <dbReference type="NCBI Taxonomy" id="1314781"/>
    <lineage>
        <taxon>Eukaryota</taxon>
        <taxon>Fungi</taxon>
        <taxon>Dikarya</taxon>
        <taxon>Basidiomycota</taxon>
        <taxon>Agaricomycotina</taxon>
        <taxon>Agaricomycetes</taxon>
        <taxon>Auriculariales</taxon>
        <taxon>Exidiaceae</taxon>
        <taxon>Exidia</taxon>
    </lineage>
</organism>
<protein>
    <recommendedName>
        <fullName evidence="3">DUF6534 domain-containing protein</fullName>
    </recommendedName>
</protein>
<feature type="transmembrane region" description="Helical" evidence="2">
    <location>
        <begin position="56"/>
        <end position="78"/>
    </location>
</feature>
<evidence type="ECO:0000313" key="5">
    <source>
        <dbReference type="Proteomes" id="UP000077266"/>
    </source>
</evidence>
<feature type="transmembrane region" description="Helical" evidence="2">
    <location>
        <begin position="130"/>
        <end position="148"/>
    </location>
</feature>
<keyword evidence="2" id="KW-0472">Membrane</keyword>
<dbReference type="STRING" id="1314781.A0A165BBM4"/>
<keyword evidence="2" id="KW-1133">Transmembrane helix</keyword>
<feature type="transmembrane region" description="Helical" evidence="2">
    <location>
        <begin position="20"/>
        <end position="44"/>
    </location>
</feature>
<feature type="region of interest" description="Disordered" evidence="1">
    <location>
        <begin position="313"/>
        <end position="336"/>
    </location>
</feature>
<feature type="domain" description="DUF6534" evidence="3">
    <location>
        <begin position="177"/>
        <end position="263"/>
    </location>
</feature>
<dbReference type="AlphaFoldDB" id="A0A165BBM4"/>
<keyword evidence="5" id="KW-1185">Reference proteome</keyword>
<dbReference type="Pfam" id="PF20152">
    <property type="entry name" value="DUF6534"/>
    <property type="match status" value="1"/>
</dbReference>
<feature type="transmembrane region" description="Helical" evidence="2">
    <location>
        <begin position="98"/>
        <end position="118"/>
    </location>
</feature>
<evidence type="ECO:0000259" key="3">
    <source>
        <dbReference type="Pfam" id="PF20152"/>
    </source>
</evidence>
<feature type="transmembrane region" description="Helical" evidence="2">
    <location>
        <begin position="212"/>
        <end position="232"/>
    </location>
</feature>
<dbReference type="PANTHER" id="PTHR40465:SF1">
    <property type="entry name" value="DUF6534 DOMAIN-CONTAINING PROTEIN"/>
    <property type="match status" value="1"/>
</dbReference>
<dbReference type="OrthoDB" id="3206554at2759"/>
<accession>A0A165BBM4</accession>
<proteinExistence type="predicted"/>
<dbReference type="InterPro" id="IPR045339">
    <property type="entry name" value="DUF6534"/>
</dbReference>
<feature type="transmembrane region" description="Helical" evidence="2">
    <location>
        <begin position="168"/>
        <end position="191"/>
    </location>
</feature>
<dbReference type="InParanoid" id="A0A165BBM4"/>
<sequence length="336" mass="38030">MASAQFPIPAPHILEMSLGPWLWGPIADLILMGAIVHMVIDYWSRYRESDGKVYKSLVFLVLIFNLLKSFQAIGQLWWKFVIHFGDMYTVMFISPWYVQLDPFTVQMCNILAQLFFSIRLYRLLGGLRWLLVPLVPSILMGLVGHIIMSVQAFNLTTVTDLQVFQTSMYVGLVGVMSADILITVSTSWYLLHSKTGFSRTDNLIFRLLHSTWITAALPSLSEFFNLIFYLTLVKKGDSLFMGFSYMSPKLYGVSMLYTLNSRQNFRSNENTYAMNSRLERMTGGISVTRDIVRVTDAPETHATSIRFATGGVSDTASSHQKGGFNIETDTAKSQEV</sequence>
<dbReference type="EMBL" id="KV426501">
    <property type="protein sequence ID" value="KZV80267.1"/>
    <property type="molecule type" value="Genomic_DNA"/>
</dbReference>
<evidence type="ECO:0000256" key="2">
    <source>
        <dbReference type="SAM" id="Phobius"/>
    </source>
</evidence>
<gene>
    <name evidence="4" type="ORF">EXIGLDRAFT_845703</name>
</gene>
<reference evidence="4 5" key="1">
    <citation type="journal article" date="2016" name="Mol. Biol. Evol.">
        <title>Comparative Genomics of Early-Diverging Mushroom-Forming Fungi Provides Insights into the Origins of Lignocellulose Decay Capabilities.</title>
        <authorList>
            <person name="Nagy L.G."/>
            <person name="Riley R."/>
            <person name="Tritt A."/>
            <person name="Adam C."/>
            <person name="Daum C."/>
            <person name="Floudas D."/>
            <person name="Sun H."/>
            <person name="Yadav J.S."/>
            <person name="Pangilinan J."/>
            <person name="Larsson K.H."/>
            <person name="Matsuura K."/>
            <person name="Barry K."/>
            <person name="Labutti K."/>
            <person name="Kuo R."/>
            <person name="Ohm R.A."/>
            <person name="Bhattacharya S.S."/>
            <person name="Shirouzu T."/>
            <person name="Yoshinaga Y."/>
            <person name="Martin F.M."/>
            <person name="Grigoriev I.V."/>
            <person name="Hibbett D.S."/>
        </authorList>
    </citation>
    <scope>NUCLEOTIDE SEQUENCE [LARGE SCALE GENOMIC DNA]</scope>
    <source>
        <strain evidence="4 5">HHB12029</strain>
    </source>
</reference>
<evidence type="ECO:0000313" key="4">
    <source>
        <dbReference type="EMBL" id="KZV80267.1"/>
    </source>
</evidence>
<dbReference type="Proteomes" id="UP000077266">
    <property type="component" value="Unassembled WGS sequence"/>
</dbReference>